<dbReference type="EMBL" id="VZPS01000004">
    <property type="protein sequence ID" value="KAB0486908.1"/>
    <property type="molecule type" value="Genomic_DNA"/>
</dbReference>
<reference evidence="3 4" key="1">
    <citation type="submission" date="2016-10" db="EMBL/GenBank/DDBJ databases">
        <authorList>
            <person name="de Groot N.N."/>
        </authorList>
    </citation>
    <scope>NUCLEOTIDE SEQUENCE [LARGE SCALE GENOMIC DNA]</scope>
    <source>
        <strain evidence="3 4">BS3776</strain>
    </source>
</reference>
<evidence type="ECO:0000313" key="4">
    <source>
        <dbReference type="Proteomes" id="UP000198549"/>
    </source>
</evidence>
<organism evidence="3 4">
    <name type="scientific">Pseudomonas reinekei</name>
    <dbReference type="NCBI Taxonomy" id="395598"/>
    <lineage>
        <taxon>Bacteria</taxon>
        <taxon>Pseudomonadati</taxon>
        <taxon>Pseudomonadota</taxon>
        <taxon>Gammaproteobacteria</taxon>
        <taxon>Pseudomonadales</taxon>
        <taxon>Pseudomonadaceae</taxon>
        <taxon>Pseudomonas</taxon>
    </lineage>
</organism>
<proteinExistence type="predicted"/>
<sequence length="299" mass="32467">MNRFSVLLLIAGLLQTSALLAASRNVGVITFAEKPLRLIRATALYNVGPGVHLQNGDFIESDQSITQIEGLATSTLALGPNTRAAITQREGVTVVHILRGWLKVQPAPRTAASGLEITTRNLRSDVSRSASVMHVSDTQVEVFVESGSQSIVELDKRGQPGRTSLLSGEQFTLRKGDEPLQSPGRPPATFISTVPNAFFDALVLLSGKPAGDVAPKKIRDVDFADIAHWLHAPNLNRTHMANQFAPRLANPAFREAIVREMGGSFEWETALFRFESKSRTLKKTGDSVRTTHLQQPTGA</sequence>
<accession>A0A1H0I2V1</accession>
<dbReference type="RefSeq" id="WP_139315755.1">
    <property type="nucleotide sequence ID" value="NZ_LT629709.1"/>
</dbReference>
<keyword evidence="1" id="KW-0732">Signal</keyword>
<evidence type="ECO:0000313" key="3">
    <source>
        <dbReference type="EMBL" id="SDO25725.1"/>
    </source>
</evidence>
<feature type="chain" id="PRO_5036019377" description="FecR protein domain-containing protein" evidence="1">
    <location>
        <begin position="22"/>
        <end position="299"/>
    </location>
</feature>
<dbReference type="Proteomes" id="UP000198549">
    <property type="component" value="Chromosome I"/>
</dbReference>
<gene>
    <name evidence="2" type="ORF">F7R15_08560</name>
    <name evidence="3" type="ORF">SAMN04490202_0343</name>
</gene>
<protein>
    <recommendedName>
        <fullName evidence="6">FecR protein domain-containing protein</fullName>
    </recommendedName>
</protein>
<evidence type="ECO:0000313" key="5">
    <source>
        <dbReference type="Proteomes" id="UP000460142"/>
    </source>
</evidence>
<name>A0A1H0I2V1_PSERE</name>
<dbReference type="Proteomes" id="UP000460142">
    <property type="component" value="Unassembled WGS sequence"/>
</dbReference>
<evidence type="ECO:0008006" key="6">
    <source>
        <dbReference type="Google" id="ProtNLM"/>
    </source>
</evidence>
<dbReference type="AlphaFoldDB" id="A0A1H0I2V1"/>
<evidence type="ECO:0000313" key="2">
    <source>
        <dbReference type="EMBL" id="KAB0486908.1"/>
    </source>
</evidence>
<feature type="signal peptide" evidence="1">
    <location>
        <begin position="1"/>
        <end position="21"/>
    </location>
</feature>
<dbReference type="EMBL" id="LT629709">
    <property type="protein sequence ID" value="SDO25725.1"/>
    <property type="molecule type" value="Genomic_DNA"/>
</dbReference>
<evidence type="ECO:0000256" key="1">
    <source>
        <dbReference type="SAM" id="SignalP"/>
    </source>
</evidence>
<reference evidence="2 5" key="2">
    <citation type="submission" date="2019-09" db="EMBL/GenBank/DDBJ databases">
        <title>Draft genome sequences of 48 bacterial type strains from the CCUG.</title>
        <authorList>
            <person name="Tunovic T."/>
            <person name="Pineiro-Iglesias B."/>
            <person name="Unosson C."/>
            <person name="Inganas E."/>
            <person name="Ohlen M."/>
            <person name="Cardew S."/>
            <person name="Jensie-Markopoulos S."/>
            <person name="Salva-Serra F."/>
            <person name="Jaen-Luchoro D."/>
            <person name="Karlsson R."/>
            <person name="Svensson-Stadler L."/>
            <person name="Chun J."/>
            <person name="Moore E."/>
        </authorList>
    </citation>
    <scope>NUCLEOTIDE SEQUENCE [LARGE SCALE GENOMIC DNA]</scope>
    <source>
        <strain evidence="2 5">CCUG 53116</strain>
    </source>
</reference>
<dbReference type="OrthoDB" id="7015608at2"/>